<keyword evidence="4 6" id="KW-1133">Transmembrane helix</keyword>
<feature type="domain" description="ABC3 transporter permease C-terminal" evidence="7">
    <location>
        <begin position="60"/>
        <end position="171"/>
    </location>
</feature>
<comment type="caution">
    <text evidence="8">The sequence shown here is derived from an EMBL/GenBank/DDBJ whole genome shotgun (WGS) entry which is preliminary data.</text>
</comment>
<keyword evidence="2" id="KW-1003">Cell membrane</keyword>
<keyword evidence="5 6" id="KW-0472">Membrane</keyword>
<evidence type="ECO:0000256" key="3">
    <source>
        <dbReference type="ARBA" id="ARBA00022692"/>
    </source>
</evidence>
<keyword evidence="9" id="KW-1185">Reference proteome</keyword>
<reference evidence="8 9" key="1">
    <citation type="journal article" date="2021" name="Sci. Rep.">
        <title>The distribution of antibiotic resistance genes in chicken gut microbiota commensals.</title>
        <authorList>
            <person name="Juricova H."/>
            <person name="Matiasovicova J."/>
            <person name="Kubasova T."/>
            <person name="Cejkova D."/>
            <person name="Rychlik I."/>
        </authorList>
    </citation>
    <scope>NUCLEOTIDE SEQUENCE [LARGE SCALE GENOMIC DNA]</scope>
    <source>
        <strain evidence="8 9">An770</strain>
    </source>
</reference>
<organism evidence="8 9">
    <name type="scientific">Drancourtella massiliensis</name>
    <dbReference type="NCBI Taxonomy" id="1632013"/>
    <lineage>
        <taxon>Bacteria</taxon>
        <taxon>Bacillati</taxon>
        <taxon>Bacillota</taxon>
        <taxon>Clostridia</taxon>
        <taxon>Eubacteriales</taxon>
        <taxon>Oscillospiraceae</taxon>
        <taxon>Drancourtella</taxon>
    </lineage>
</organism>
<proteinExistence type="predicted"/>
<protein>
    <submittedName>
        <fullName evidence="8">FtsX-like permease family protein</fullName>
    </submittedName>
</protein>
<keyword evidence="3 6" id="KW-0812">Transmembrane</keyword>
<dbReference type="Pfam" id="PF02687">
    <property type="entry name" value="FtsX"/>
    <property type="match status" value="1"/>
</dbReference>
<dbReference type="Proteomes" id="UP000775686">
    <property type="component" value="Unassembled WGS sequence"/>
</dbReference>
<dbReference type="RefSeq" id="WP_087150700.1">
    <property type="nucleotide sequence ID" value="NZ_JACJKH010000037.1"/>
</dbReference>
<evidence type="ECO:0000256" key="4">
    <source>
        <dbReference type="ARBA" id="ARBA00022989"/>
    </source>
</evidence>
<evidence type="ECO:0000256" key="1">
    <source>
        <dbReference type="ARBA" id="ARBA00004651"/>
    </source>
</evidence>
<name>A0ABS2ELK1_9FIRM</name>
<evidence type="ECO:0000256" key="2">
    <source>
        <dbReference type="ARBA" id="ARBA00022475"/>
    </source>
</evidence>
<comment type="subcellular location">
    <subcellularLocation>
        <location evidence="1">Cell membrane</location>
        <topology evidence="1">Multi-pass membrane protein</topology>
    </subcellularLocation>
</comment>
<feature type="transmembrane region" description="Helical" evidence="6">
    <location>
        <begin position="135"/>
        <end position="161"/>
    </location>
</feature>
<feature type="transmembrane region" description="Helical" evidence="6">
    <location>
        <begin position="101"/>
        <end position="123"/>
    </location>
</feature>
<gene>
    <name evidence="8" type="ORF">H6A32_14670</name>
</gene>
<feature type="transmembrane region" description="Helical" evidence="6">
    <location>
        <begin position="59"/>
        <end position="81"/>
    </location>
</feature>
<sequence>MFQKLKRKCRPTTILLAIGFSISIMSVLVGISAINDILTSLAEADQEIPIFNTMQNTGISLALSIYLFSIANCLVVTNYWIITKRRDMAIRKAFGWSNYNLICAVVSEMAEILLVSLCIGFLLIEVFSRMTEGIISIHITPFFLCGTLLLLLFTLVISVIIPVIRILKIHPAEVIS</sequence>
<dbReference type="InterPro" id="IPR003838">
    <property type="entry name" value="ABC3_permease_C"/>
</dbReference>
<evidence type="ECO:0000256" key="6">
    <source>
        <dbReference type="SAM" id="Phobius"/>
    </source>
</evidence>
<accession>A0ABS2ELK1</accession>
<evidence type="ECO:0000313" key="9">
    <source>
        <dbReference type="Proteomes" id="UP000775686"/>
    </source>
</evidence>
<dbReference type="EMBL" id="JACJKH010000037">
    <property type="protein sequence ID" value="MBM6745522.1"/>
    <property type="molecule type" value="Genomic_DNA"/>
</dbReference>
<evidence type="ECO:0000259" key="7">
    <source>
        <dbReference type="Pfam" id="PF02687"/>
    </source>
</evidence>
<evidence type="ECO:0000313" key="8">
    <source>
        <dbReference type="EMBL" id="MBM6745522.1"/>
    </source>
</evidence>
<evidence type="ECO:0000256" key="5">
    <source>
        <dbReference type="ARBA" id="ARBA00023136"/>
    </source>
</evidence>
<feature type="transmembrane region" description="Helical" evidence="6">
    <location>
        <begin position="12"/>
        <end position="34"/>
    </location>
</feature>